<dbReference type="EMBL" id="BDJL01000132">
    <property type="protein sequence ID" value="GAV26212.1"/>
    <property type="molecule type" value="Genomic_DNA"/>
</dbReference>
<dbReference type="OrthoDB" id="18961at68295"/>
<name>A0A1L8D4W3_9THEO</name>
<gene>
    <name evidence="2" type="ORF">ciss_21450</name>
</gene>
<dbReference type="AlphaFoldDB" id="A0A1L8D4W3"/>
<keyword evidence="1" id="KW-0812">Transmembrane</keyword>
<dbReference type="RefSeq" id="WP_075866374.1">
    <property type="nucleotide sequence ID" value="NZ_BDJL01000132.1"/>
</dbReference>
<accession>A0A1L8D4W3</accession>
<reference evidence="3" key="1">
    <citation type="submission" date="2016-12" db="EMBL/GenBank/DDBJ databases">
        <title>Draft Genome Sequences od Carboxydothermus pertinax and islandicus, Hydrogenogenic Carboxydotrophic Bacteria.</title>
        <authorList>
            <person name="Fukuyama Y."/>
            <person name="Ohmae K."/>
            <person name="Yoneda Y."/>
            <person name="Yoshida T."/>
            <person name="Sako Y."/>
        </authorList>
    </citation>
    <scope>NUCLEOTIDE SEQUENCE [LARGE SCALE GENOMIC DNA]</scope>
    <source>
        <strain evidence="3">SET</strain>
    </source>
</reference>
<dbReference type="STRING" id="661089.ciss_21450"/>
<sequence>MAKEGQGIIAKGEKVIMLFILLGSLIFRLYQINETFIGLHDWSSADLARCAKSFFTFGFFN</sequence>
<feature type="transmembrane region" description="Helical" evidence="1">
    <location>
        <begin position="12"/>
        <end position="30"/>
    </location>
</feature>
<dbReference type="Proteomes" id="UP000187338">
    <property type="component" value="Unassembled WGS sequence"/>
</dbReference>
<evidence type="ECO:0000313" key="2">
    <source>
        <dbReference type="EMBL" id="GAV26212.1"/>
    </source>
</evidence>
<dbReference type="GO" id="GO:0016757">
    <property type="term" value="F:glycosyltransferase activity"/>
    <property type="evidence" value="ECO:0007669"/>
    <property type="project" value="UniProtKB-KW"/>
</dbReference>
<keyword evidence="3" id="KW-1185">Reference proteome</keyword>
<evidence type="ECO:0000313" key="3">
    <source>
        <dbReference type="Proteomes" id="UP000187338"/>
    </source>
</evidence>
<keyword evidence="2" id="KW-0328">Glycosyltransferase</keyword>
<comment type="caution">
    <text evidence="2">The sequence shown here is derived from an EMBL/GenBank/DDBJ whole genome shotgun (WGS) entry which is preliminary data.</text>
</comment>
<evidence type="ECO:0000256" key="1">
    <source>
        <dbReference type="SAM" id="Phobius"/>
    </source>
</evidence>
<proteinExistence type="predicted"/>
<keyword evidence="2" id="KW-0808">Transferase</keyword>
<organism evidence="2 3">
    <name type="scientific">Carboxydothermus islandicus</name>
    <dbReference type="NCBI Taxonomy" id="661089"/>
    <lineage>
        <taxon>Bacteria</taxon>
        <taxon>Bacillati</taxon>
        <taxon>Bacillota</taxon>
        <taxon>Clostridia</taxon>
        <taxon>Thermoanaerobacterales</taxon>
        <taxon>Thermoanaerobacteraceae</taxon>
        <taxon>Carboxydothermus</taxon>
    </lineage>
</organism>
<keyword evidence="1" id="KW-0472">Membrane</keyword>
<protein>
    <submittedName>
        <fullName evidence="2">Dolichyl-phosphate-mannose--protein mannosyltransferase</fullName>
    </submittedName>
</protein>
<keyword evidence="1" id="KW-1133">Transmembrane helix</keyword>